<accession>A0ABV0P3A8</accession>
<sequence length="88" mass="9903">DHPSLWRSVPLLDPDKDNFSLLNIAIHLIVSPPVSPFSGMSLLHCCHFSRLCTIRSFTFLATPLLTMLFENKPAVGHLMQSFLRLISV</sequence>
<dbReference type="EMBL" id="JAHRIO010056604">
    <property type="protein sequence ID" value="MEQ2176922.1"/>
    <property type="molecule type" value="Genomic_DNA"/>
</dbReference>
<gene>
    <name evidence="1" type="ORF">GOODEAATRI_033136</name>
</gene>
<dbReference type="Proteomes" id="UP001476798">
    <property type="component" value="Unassembled WGS sequence"/>
</dbReference>
<organism evidence="1 2">
    <name type="scientific">Goodea atripinnis</name>
    <dbReference type="NCBI Taxonomy" id="208336"/>
    <lineage>
        <taxon>Eukaryota</taxon>
        <taxon>Metazoa</taxon>
        <taxon>Chordata</taxon>
        <taxon>Craniata</taxon>
        <taxon>Vertebrata</taxon>
        <taxon>Euteleostomi</taxon>
        <taxon>Actinopterygii</taxon>
        <taxon>Neopterygii</taxon>
        <taxon>Teleostei</taxon>
        <taxon>Neoteleostei</taxon>
        <taxon>Acanthomorphata</taxon>
        <taxon>Ovalentaria</taxon>
        <taxon>Atherinomorphae</taxon>
        <taxon>Cyprinodontiformes</taxon>
        <taxon>Goodeidae</taxon>
        <taxon>Goodea</taxon>
    </lineage>
</organism>
<evidence type="ECO:0000313" key="2">
    <source>
        <dbReference type="Proteomes" id="UP001476798"/>
    </source>
</evidence>
<reference evidence="1 2" key="1">
    <citation type="submission" date="2021-06" db="EMBL/GenBank/DDBJ databases">
        <authorList>
            <person name="Palmer J.M."/>
        </authorList>
    </citation>
    <scope>NUCLEOTIDE SEQUENCE [LARGE SCALE GENOMIC DNA]</scope>
    <source>
        <strain evidence="1 2">GA_2019</strain>
        <tissue evidence="1">Muscle</tissue>
    </source>
</reference>
<comment type="caution">
    <text evidence="1">The sequence shown here is derived from an EMBL/GenBank/DDBJ whole genome shotgun (WGS) entry which is preliminary data.</text>
</comment>
<keyword evidence="2" id="KW-1185">Reference proteome</keyword>
<name>A0ABV0P3A8_9TELE</name>
<proteinExistence type="predicted"/>
<feature type="non-terminal residue" evidence="1">
    <location>
        <position position="1"/>
    </location>
</feature>
<evidence type="ECO:0000313" key="1">
    <source>
        <dbReference type="EMBL" id="MEQ2176922.1"/>
    </source>
</evidence>
<protein>
    <submittedName>
        <fullName evidence="1">Uncharacterized protein</fullName>
    </submittedName>
</protein>